<evidence type="ECO:0000256" key="1">
    <source>
        <dbReference type="ARBA" id="ARBA00004141"/>
    </source>
</evidence>
<dbReference type="Proteomes" id="UP000033115">
    <property type="component" value="Chromosome"/>
</dbReference>
<dbReference type="RefSeq" id="WP_029160305.1">
    <property type="nucleotide sequence ID" value="NZ_CP009933.1"/>
</dbReference>
<keyword evidence="7 10" id="KW-0811">Translocation</keyword>
<keyword evidence="8 10" id="KW-0472">Membrane</keyword>
<feature type="transmembrane region" description="Helical" evidence="10">
    <location>
        <begin position="210"/>
        <end position="229"/>
    </location>
</feature>
<dbReference type="FunFam" id="1.10.3370.10:FF:000001">
    <property type="entry name" value="Preprotein translocase subunit SecY"/>
    <property type="match status" value="1"/>
</dbReference>
<dbReference type="InterPro" id="IPR002208">
    <property type="entry name" value="SecY/SEC61-alpha"/>
</dbReference>
<evidence type="ECO:0000256" key="2">
    <source>
        <dbReference type="ARBA" id="ARBA00005751"/>
    </source>
</evidence>
<evidence type="ECO:0000256" key="3">
    <source>
        <dbReference type="ARBA" id="ARBA00022448"/>
    </source>
</evidence>
<dbReference type="HOGENOM" id="CLU_030313_0_0_9"/>
<dbReference type="KEGG" id="csq:CSCA_4306"/>
<gene>
    <name evidence="10" type="primary">secY</name>
    <name evidence="14" type="ORF">CSCA_4306</name>
</gene>
<dbReference type="PROSITE" id="PS00756">
    <property type="entry name" value="SECY_2"/>
    <property type="match status" value="1"/>
</dbReference>
<comment type="function">
    <text evidence="10 11">The central subunit of the protein translocation channel SecYEG. Consists of two halves formed by TMs 1-5 and 6-10. These two domains form a lateral gate at the front which open onto the bilayer between TMs 2 and 7, and are clamped together by SecE at the back. The channel is closed by both a pore ring composed of hydrophobic SecY resides and a short helix (helix 2A) on the extracellular side of the membrane which forms a plug. The plug probably moves laterally to allow the channel to open. The ring and the pore may move independently.</text>
</comment>
<feature type="transmembrane region" description="Helical" evidence="10">
    <location>
        <begin position="145"/>
        <end position="165"/>
    </location>
</feature>
<dbReference type="GO" id="GO:0005886">
    <property type="term" value="C:plasma membrane"/>
    <property type="evidence" value="ECO:0007669"/>
    <property type="project" value="UniProtKB-SubCell"/>
</dbReference>
<comment type="subunit">
    <text evidence="10">Component of the Sec protein translocase complex. Heterotrimer consisting of SecY, SecE and SecG subunits. The heterotrimers can form oligomers, although 1 heterotrimer is thought to be able to translocate proteins. Interacts with the ribosome. Interacts with SecDF, and other proteins may be involved. Interacts with SecA.</text>
</comment>
<feature type="transmembrane region" description="Helical" evidence="10">
    <location>
        <begin position="18"/>
        <end position="39"/>
    </location>
</feature>
<dbReference type="NCBIfam" id="TIGR00967">
    <property type="entry name" value="3a0501s007"/>
    <property type="match status" value="1"/>
</dbReference>
<evidence type="ECO:0000256" key="6">
    <source>
        <dbReference type="ARBA" id="ARBA00022989"/>
    </source>
</evidence>
<evidence type="ECO:0000313" key="15">
    <source>
        <dbReference type="Proteomes" id="UP000033115"/>
    </source>
</evidence>
<comment type="subcellular location">
    <subcellularLocation>
        <location evidence="10">Cell membrane</location>
        <topology evidence="10">Multi-pass membrane protein</topology>
    </subcellularLocation>
    <subcellularLocation>
        <location evidence="1 12">Membrane</location>
        <topology evidence="1 12">Multi-pass membrane protein</topology>
    </subcellularLocation>
</comment>
<keyword evidence="4 10" id="KW-0812">Transmembrane</keyword>
<dbReference type="PRINTS" id="PR00303">
    <property type="entry name" value="SECYTRNLCASE"/>
</dbReference>
<dbReference type="Gene3D" id="1.10.3370.10">
    <property type="entry name" value="SecY subunit domain"/>
    <property type="match status" value="1"/>
</dbReference>
<dbReference type="InterPro" id="IPR026593">
    <property type="entry name" value="SecY"/>
</dbReference>
<accession>A0A0E3GS45</accession>
<feature type="transmembrane region" description="Helical" evidence="10">
    <location>
        <begin position="172"/>
        <end position="190"/>
    </location>
</feature>
<evidence type="ECO:0000256" key="5">
    <source>
        <dbReference type="ARBA" id="ARBA00022927"/>
    </source>
</evidence>
<feature type="transmembrane region" description="Helical" evidence="10">
    <location>
        <begin position="263"/>
        <end position="285"/>
    </location>
</feature>
<protein>
    <recommendedName>
        <fullName evidence="9 10">Protein translocase subunit SecY</fullName>
    </recommendedName>
</protein>
<evidence type="ECO:0000256" key="4">
    <source>
        <dbReference type="ARBA" id="ARBA00022692"/>
    </source>
</evidence>
<dbReference type="AlphaFoldDB" id="A0A0E3GS45"/>
<dbReference type="GO" id="GO:0006605">
    <property type="term" value="P:protein targeting"/>
    <property type="evidence" value="ECO:0007669"/>
    <property type="project" value="UniProtKB-UniRule"/>
</dbReference>
<keyword evidence="3 10" id="KW-0813">Transport</keyword>
<feature type="transmembrane region" description="Helical" evidence="10">
    <location>
        <begin position="115"/>
        <end position="133"/>
    </location>
</feature>
<dbReference type="GO" id="GO:0065002">
    <property type="term" value="P:intracellular protein transmembrane transport"/>
    <property type="evidence" value="ECO:0007669"/>
    <property type="project" value="UniProtKB-UniRule"/>
</dbReference>
<dbReference type="PIRSF" id="PIRSF004557">
    <property type="entry name" value="SecY"/>
    <property type="match status" value="1"/>
</dbReference>
<feature type="transmembrane region" description="Helical" evidence="10">
    <location>
        <begin position="390"/>
        <end position="409"/>
    </location>
</feature>
<evidence type="ECO:0000256" key="12">
    <source>
        <dbReference type="RuleBase" id="RU003484"/>
    </source>
</evidence>
<evidence type="ECO:0000256" key="9">
    <source>
        <dbReference type="ARBA" id="ARBA00039733"/>
    </source>
</evidence>
<evidence type="ECO:0000256" key="10">
    <source>
        <dbReference type="HAMAP-Rule" id="MF_01465"/>
    </source>
</evidence>
<dbReference type="HAMAP" id="MF_01465">
    <property type="entry name" value="SecY"/>
    <property type="match status" value="1"/>
</dbReference>
<dbReference type="PANTHER" id="PTHR10906">
    <property type="entry name" value="SECY/SEC61-ALPHA FAMILY MEMBER"/>
    <property type="match status" value="1"/>
</dbReference>
<dbReference type="Pfam" id="PF00344">
    <property type="entry name" value="SecY"/>
    <property type="match status" value="1"/>
</dbReference>
<dbReference type="SUPFAM" id="SSF103491">
    <property type="entry name" value="Preprotein translocase SecY subunit"/>
    <property type="match status" value="1"/>
</dbReference>
<comment type="similarity">
    <text evidence="2 10 13">Belongs to the SecY/SEC61-alpha family.</text>
</comment>
<keyword evidence="15" id="KW-1185">Reference proteome</keyword>
<evidence type="ECO:0000256" key="13">
    <source>
        <dbReference type="RuleBase" id="RU004349"/>
    </source>
</evidence>
<proteinExistence type="inferred from homology"/>
<organism evidence="14 15">
    <name type="scientific">Clostridium scatologenes</name>
    <dbReference type="NCBI Taxonomy" id="1548"/>
    <lineage>
        <taxon>Bacteria</taxon>
        <taxon>Bacillati</taxon>
        <taxon>Bacillota</taxon>
        <taxon>Clostridia</taxon>
        <taxon>Eubacteriales</taxon>
        <taxon>Clostridiaceae</taxon>
        <taxon>Clostridium</taxon>
    </lineage>
</organism>
<feature type="transmembrane region" description="Helical" evidence="10">
    <location>
        <begin position="59"/>
        <end position="79"/>
    </location>
</feature>
<sequence>MLSTLRNAWKVPELRKRLLFTVLMIAIFRMGNFIPVPGIDTTKLTDLTKGGSLFGFYDLIAGGAFSRFSIFALGVVPFINSSIIMQLLQIAVPALEQLSKEGDDGRKKIQQYTRYAAVPLAAIQAISTYIIIARANALHDPSNKLNAFLIILTLTTASTFLIWLGDRITDSGIGNGISLLIFVNIISRFPTTLNQIFGLQKMEQVDFIELIALVVVAFAMFVSVVIMTLSERRIPIQYAGKTSGGKLYKGQSTHIPINVNGSAVIGIIFAISVMQFPMTIGQFWPNSAFYKFVTTGKFSIFVDGSWQYALTYFLLTIFFTWFYTEVTLKPEEMSENMHKSSGFIPGIRPGEPTTEHIEKVLAKVSILGGAFAGIIAVVPMIAQSHTNFKGIYFGATGLLIIVNVAIETIKQIESQLVMRHYQGFLR</sequence>
<evidence type="ECO:0000256" key="7">
    <source>
        <dbReference type="ARBA" id="ARBA00023010"/>
    </source>
</evidence>
<evidence type="ECO:0000313" key="14">
    <source>
        <dbReference type="EMBL" id="AKA71431.1"/>
    </source>
</evidence>
<evidence type="ECO:0000256" key="11">
    <source>
        <dbReference type="RuleBase" id="RU000537"/>
    </source>
</evidence>
<dbReference type="PROSITE" id="PS00755">
    <property type="entry name" value="SECY_1"/>
    <property type="match status" value="1"/>
</dbReference>
<feature type="transmembrane region" description="Helical" evidence="10">
    <location>
        <begin position="364"/>
        <end position="384"/>
    </location>
</feature>
<reference evidence="14 15" key="1">
    <citation type="journal article" date="2015" name="J. Biotechnol.">
        <title>Complete genome sequence of a malodorant-producing acetogen, Clostridium scatologenes ATCC 25775(T).</title>
        <authorList>
            <person name="Zhu Z."/>
            <person name="Guo T."/>
            <person name="Zheng H."/>
            <person name="Song T."/>
            <person name="Ouyang P."/>
            <person name="Xie J."/>
        </authorList>
    </citation>
    <scope>NUCLEOTIDE SEQUENCE [LARGE SCALE GENOMIC DNA]</scope>
    <source>
        <strain evidence="14 15">ATCC 25775</strain>
    </source>
</reference>
<dbReference type="InterPro" id="IPR030659">
    <property type="entry name" value="SecY_CS"/>
</dbReference>
<name>A0A0E3GS45_CLOSL</name>
<evidence type="ECO:0000256" key="8">
    <source>
        <dbReference type="ARBA" id="ARBA00023136"/>
    </source>
</evidence>
<dbReference type="InterPro" id="IPR023201">
    <property type="entry name" value="SecY_dom_sf"/>
</dbReference>
<keyword evidence="10" id="KW-1003">Cell membrane</keyword>
<dbReference type="EMBL" id="CP009933">
    <property type="protein sequence ID" value="AKA71431.1"/>
    <property type="molecule type" value="Genomic_DNA"/>
</dbReference>
<dbReference type="STRING" id="1548.CSCA_4306"/>
<feature type="transmembrane region" description="Helical" evidence="10">
    <location>
        <begin position="305"/>
        <end position="324"/>
    </location>
</feature>
<keyword evidence="6 10" id="KW-1133">Transmembrane helix</keyword>
<keyword evidence="5 10" id="KW-0653">Protein transport</keyword>
<dbReference type="GO" id="GO:0043952">
    <property type="term" value="P:protein transport by the Sec complex"/>
    <property type="evidence" value="ECO:0007669"/>
    <property type="project" value="UniProtKB-UniRule"/>
</dbReference>